<evidence type="ECO:0000313" key="1">
    <source>
        <dbReference type="EMBL" id="MBB5083067.1"/>
    </source>
</evidence>
<reference evidence="1 2" key="1">
    <citation type="submission" date="2020-08" db="EMBL/GenBank/DDBJ databases">
        <title>Genomic Encyclopedia of Type Strains, Phase IV (KMG-IV): sequencing the most valuable type-strain genomes for metagenomic binning, comparative biology and taxonomic classification.</title>
        <authorList>
            <person name="Goeker M."/>
        </authorList>
    </citation>
    <scope>NUCLEOTIDE SEQUENCE [LARGE SCALE GENOMIC DNA]</scope>
    <source>
        <strain evidence="1 2">DSM 45385</strain>
    </source>
</reference>
<comment type="caution">
    <text evidence="1">The sequence shown here is derived from an EMBL/GenBank/DDBJ whole genome shotgun (WGS) entry which is preliminary data.</text>
</comment>
<dbReference type="NCBIfam" id="NF040586">
    <property type="entry name" value="FxSxx_TPR"/>
    <property type="match status" value="1"/>
</dbReference>
<dbReference type="SUPFAM" id="SSF52540">
    <property type="entry name" value="P-loop containing nucleoside triphosphate hydrolases"/>
    <property type="match status" value="1"/>
</dbReference>
<dbReference type="Proteomes" id="UP000568380">
    <property type="component" value="Unassembled WGS sequence"/>
</dbReference>
<organism evidence="1 2">
    <name type="scientific">Nonomuraea endophytica</name>
    <dbReference type="NCBI Taxonomy" id="714136"/>
    <lineage>
        <taxon>Bacteria</taxon>
        <taxon>Bacillati</taxon>
        <taxon>Actinomycetota</taxon>
        <taxon>Actinomycetes</taxon>
        <taxon>Streptosporangiales</taxon>
        <taxon>Streptosporangiaceae</taxon>
        <taxon>Nonomuraea</taxon>
    </lineage>
</organism>
<dbReference type="PANTHER" id="PTHR35205:SF1">
    <property type="entry name" value="ZU5 DOMAIN-CONTAINING PROTEIN"/>
    <property type="match status" value="1"/>
</dbReference>
<dbReference type="Gene3D" id="1.25.40.10">
    <property type="entry name" value="Tetratricopeptide repeat domain"/>
    <property type="match status" value="1"/>
</dbReference>
<accession>A0A7W8ELN4</accession>
<evidence type="ECO:0000313" key="2">
    <source>
        <dbReference type="Proteomes" id="UP000568380"/>
    </source>
</evidence>
<dbReference type="Gene3D" id="3.40.50.300">
    <property type="entry name" value="P-loop containing nucleotide triphosphate hydrolases"/>
    <property type="match status" value="1"/>
</dbReference>
<proteinExistence type="predicted"/>
<sequence length="902" mass="100021">MTDLLLEPVVSWPRIMDAGRPYRVSVDLRVAGPLGDWPGEAEEYAFTCVLDGGGAFEVTADSDASVVVHRFGGSYGPAEFTVVPSPAAAGLWLTIVSPRGLVSRVIELPVAIGGADVGISYAAPDRSWAEWVATMLEAFGYRVAMREEGPAPATPRTVVLLSRHHQPERTEKDDILLAVDTAHVRRPSAIDVTRMSETEATEALLGRLGHTAGTDELLPRTVARYPGNPPAAWNMPLRNAAFTGRDEVLARLREALAREPVVGLLGMAGVGKTQVAIEYAYRHAGDYEVVWWIRAERPELVGQSLRELAELLRVRDAADALRRWTPYGRWLVIYDGADDPASLDLVGGPGHVIVTSRDTAWGRQHHTLTLDVFTPEESVGYLLTNRLRIPEEEASELADELGHLPLALESAGAWIAQTALPVENFLEHLRTRTAEALGLIVPPDYPTTVAKAWDLSLERLRERSPAALRILRLAAFCAPEPIPISLLGSADSVAVAEIERVSLAKVDRENDTIQVHRLLQAVVRDQSVDDLRHEIDARLIRARDDGDDLENPDAWPRYELFRRHLPDFHDDWAMRELLLERVDYLHTRGRYVDALRYGEAWLAHEEPEDVQRLRLRDDLITARRALGRYDELDERRSVLDRLRDIAGGTHVCTLTAAGGLIADHRARGRYDELVEQSSDLHRQWAETFGENHPHTLTAAEQYAANLRLMGVYAAARDVDARTLERRRKLLGPGHPHTLRSMIQLCDDRRDLGEACADTLLPVFRDYRARFGSTHPGTLTAAVSLSASLRAEDRAVEALELIGAFRHTGWNAIAEHAACLHATGQAEEAVRPARVLHQDLTDWLGIHPVVAVARHNLAVYLKATGAREAAAHAAQAADALTHYFGRPHPWTRTTKVLQLPLFA</sequence>
<keyword evidence="2" id="KW-1185">Reference proteome</keyword>
<dbReference type="PRINTS" id="PR00364">
    <property type="entry name" value="DISEASERSIST"/>
</dbReference>
<dbReference type="RefSeq" id="WP_184971799.1">
    <property type="nucleotide sequence ID" value="NZ_JACHIN010000015.1"/>
</dbReference>
<dbReference type="EMBL" id="JACHIN010000015">
    <property type="protein sequence ID" value="MBB5083067.1"/>
    <property type="molecule type" value="Genomic_DNA"/>
</dbReference>
<dbReference type="InterPro" id="IPR011990">
    <property type="entry name" value="TPR-like_helical_dom_sf"/>
</dbReference>
<evidence type="ECO:0008006" key="3">
    <source>
        <dbReference type="Google" id="ProtNLM"/>
    </source>
</evidence>
<dbReference type="InterPro" id="IPR027417">
    <property type="entry name" value="P-loop_NTPase"/>
</dbReference>
<dbReference type="AlphaFoldDB" id="A0A7W8ELN4"/>
<protein>
    <recommendedName>
        <fullName evidence="3">Tetratricopeptide repeat protein</fullName>
    </recommendedName>
</protein>
<dbReference type="PANTHER" id="PTHR35205">
    <property type="entry name" value="NB-ARC AND TPR DOMAIN PROTEIN"/>
    <property type="match status" value="1"/>
</dbReference>
<name>A0A7W8ELN4_9ACTN</name>
<gene>
    <name evidence="1" type="ORF">HNR40_008570</name>
</gene>